<dbReference type="AlphaFoldDB" id="A0A848F911"/>
<gene>
    <name evidence="2" type="ORF">HHL10_08320</name>
</gene>
<dbReference type="InterPro" id="IPR012938">
    <property type="entry name" value="Glc/Sorbosone_DH"/>
</dbReference>
<feature type="domain" description="Glucose/Sorbosone dehydrogenase" evidence="1">
    <location>
        <begin position="86"/>
        <end position="428"/>
    </location>
</feature>
<proteinExistence type="predicted"/>
<organism evidence="2 3">
    <name type="scientific">Azohydromonas caseinilytica</name>
    <dbReference type="NCBI Taxonomy" id="2728836"/>
    <lineage>
        <taxon>Bacteria</taxon>
        <taxon>Pseudomonadati</taxon>
        <taxon>Pseudomonadota</taxon>
        <taxon>Betaproteobacteria</taxon>
        <taxon>Burkholderiales</taxon>
        <taxon>Sphaerotilaceae</taxon>
        <taxon>Azohydromonas</taxon>
    </lineage>
</organism>
<dbReference type="Pfam" id="PF07995">
    <property type="entry name" value="GSDH"/>
    <property type="match status" value="1"/>
</dbReference>
<dbReference type="InterPro" id="IPR011041">
    <property type="entry name" value="Quinoprot_gluc/sorb_DH_b-prop"/>
</dbReference>
<comment type="caution">
    <text evidence="2">The sequence shown here is derived from an EMBL/GenBank/DDBJ whole genome shotgun (WGS) entry which is preliminary data.</text>
</comment>
<protein>
    <submittedName>
        <fullName evidence="2">PQQ-dependent sugar dehydrogenase</fullName>
    </submittedName>
</protein>
<dbReference type="Gene3D" id="2.120.10.30">
    <property type="entry name" value="TolB, C-terminal domain"/>
    <property type="match status" value="1"/>
</dbReference>
<sequence>MRVQQGAGEPVRAADRSRREVLSRLAGWAGAAGLGGLLPACGGGGDAGGVEQPAALEQAAQAAPAADGGAVAGAALPVARTLRAGLNHPWGLAFLPDGSLLVTERAGRLRRVSADGAGIATITGLPPRLFVGGQGGLLDVAVDVVGGDTWVYLSYAERGTGRRWNATGLAVARARLAGGSLRDLQVLFRAHPKVGLGISDAHYGGRIALAPNGKLFIAMGERRADSERIKAQWLSHHHGKIARINRDGSVPEDNPWVGHPNARPEIWSLGHRNPQGLALNPFTGELWENEHGPQGGDEVNVIERGHNYGWPRISYGCEYGTQPESCTPVGGRTSAPGLDQPLTVWRPVSIAPSGMAFYDGAMFPEWRGNLFLGALAGTALWRLTLSGRKVTGRFMLYHGLGRRIRDVRQAPDGALLLLTDEDNGRILRIAR</sequence>
<evidence type="ECO:0000313" key="2">
    <source>
        <dbReference type="EMBL" id="NML14979.1"/>
    </source>
</evidence>
<dbReference type="PANTHER" id="PTHR19328:SF75">
    <property type="entry name" value="ALDOSE SUGAR DEHYDROGENASE YLII"/>
    <property type="match status" value="1"/>
</dbReference>
<evidence type="ECO:0000259" key="1">
    <source>
        <dbReference type="Pfam" id="PF07995"/>
    </source>
</evidence>
<dbReference type="Proteomes" id="UP000574067">
    <property type="component" value="Unassembled WGS sequence"/>
</dbReference>
<evidence type="ECO:0000313" key="3">
    <source>
        <dbReference type="Proteomes" id="UP000574067"/>
    </source>
</evidence>
<dbReference type="SUPFAM" id="SSF50952">
    <property type="entry name" value="Soluble quinoprotein glucose dehydrogenase"/>
    <property type="match status" value="1"/>
</dbReference>
<dbReference type="EMBL" id="JABBFW010000004">
    <property type="protein sequence ID" value="NML14979.1"/>
    <property type="molecule type" value="Genomic_DNA"/>
</dbReference>
<reference evidence="2 3" key="1">
    <citation type="submission" date="2020-04" db="EMBL/GenBank/DDBJ databases">
        <title>Azohydromonas sp. isolated from soil.</title>
        <authorList>
            <person name="Dahal R.H."/>
        </authorList>
    </citation>
    <scope>NUCLEOTIDE SEQUENCE [LARGE SCALE GENOMIC DNA]</scope>
    <source>
        <strain evidence="2 3">G-1-1-14</strain>
    </source>
</reference>
<keyword evidence="3" id="KW-1185">Reference proteome</keyword>
<dbReference type="InterPro" id="IPR011042">
    <property type="entry name" value="6-blade_b-propeller_TolB-like"/>
</dbReference>
<dbReference type="PANTHER" id="PTHR19328">
    <property type="entry name" value="HEDGEHOG-INTERACTING PROTEIN"/>
    <property type="match status" value="1"/>
</dbReference>
<accession>A0A848F911</accession>
<dbReference type="RefSeq" id="WP_169159880.1">
    <property type="nucleotide sequence ID" value="NZ_JABBFW010000004.1"/>
</dbReference>
<name>A0A848F911_9BURK</name>